<evidence type="ECO:0000313" key="3">
    <source>
        <dbReference type="Proteomes" id="UP000274695"/>
    </source>
</evidence>
<comment type="caution">
    <text evidence="2">The sequence shown here is derived from an EMBL/GenBank/DDBJ whole genome shotgun (WGS) entry which is preliminary data.</text>
</comment>
<sequence length="129" mass="14725">MNMLKGLIAILLFSGQLYAGVMYKYTDKNGRTVYSDVAPHYTDKFETITSRDLPPVLITKPDKPQKKYVPKSTGKAVKIHSNESGACRYAKRMLEAVKTEIRTGKGKSTIEQLRDNKRKYTDLKYKNCK</sequence>
<dbReference type="EMBL" id="RHGB01000002">
    <property type="protein sequence ID" value="RNL67201.1"/>
    <property type="molecule type" value="Genomic_DNA"/>
</dbReference>
<proteinExistence type="predicted"/>
<dbReference type="InterPro" id="IPR025392">
    <property type="entry name" value="DUF4124"/>
</dbReference>
<accession>A0ABX9W8S2</accession>
<evidence type="ECO:0000259" key="1">
    <source>
        <dbReference type="Pfam" id="PF13511"/>
    </source>
</evidence>
<organism evidence="2 3">
    <name type="scientific">Zhongshania marina</name>
    <dbReference type="NCBI Taxonomy" id="2304603"/>
    <lineage>
        <taxon>Bacteria</taxon>
        <taxon>Pseudomonadati</taxon>
        <taxon>Pseudomonadota</taxon>
        <taxon>Gammaproteobacteria</taxon>
        <taxon>Cellvibrionales</taxon>
        <taxon>Spongiibacteraceae</taxon>
        <taxon>Zhongshania</taxon>
    </lineage>
</organism>
<dbReference type="Pfam" id="PF13511">
    <property type="entry name" value="DUF4124"/>
    <property type="match status" value="1"/>
</dbReference>
<dbReference type="Proteomes" id="UP000274695">
    <property type="component" value="Unassembled WGS sequence"/>
</dbReference>
<gene>
    <name evidence="2" type="ORF">D0911_02955</name>
</gene>
<protein>
    <submittedName>
        <fullName evidence="2">DUF4124 domain-containing protein</fullName>
    </submittedName>
</protein>
<reference evidence="2 3" key="1">
    <citation type="submission" date="2018-10" db="EMBL/GenBank/DDBJ databases">
        <title>Draft genome sequence of Zhongshania sp. DSW25-10.</title>
        <authorList>
            <person name="Oh J."/>
        </authorList>
    </citation>
    <scope>NUCLEOTIDE SEQUENCE [LARGE SCALE GENOMIC DNA]</scope>
    <source>
        <strain evidence="2 3">DSW25-10</strain>
    </source>
</reference>
<evidence type="ECO:0000313" key="2">
    <source>
        <dbReference type="EMBL" id="RNL67201.1"/>
    </source>
</evidence>
<feature type="domain" description="DUF4124" evidence="1">
    <location>
        <begin position="10"/>
        <end position="56"/>
    </location>
</feature>
<name>A0ABX9W8S2_9GAMM</name>
<keyword evidence="3" id="KW-1185">Reference proteome</keyword>